<sequence>MADSGSMRLRSVQAPIIPLVDQLIQQCPGTISFGQGVVHYGPPDQAKKRLQDFWSDAAHHKYGPILGAPALQACIREKLEKENQINLSGRSIVVTAGSNMGFLNLVLAITDPGDEVILLLPYFFNQEMAVRISGCAPVLVDTDSNYQPVLSRLERAITSRTRAIVTVSPNNPTGAVYAESVLREINALCLDRGIYHLTDEAYEYFVDDSVQHFSPASITNSQSHTISLYSLSKAYGFAGWRIGYLVAPSELQGSLEKIQDTNVICPSNPSQFAALGALEAGKEYCRPFIEQLNQTRRIVTNALSGVSDRIEPVETTGAFYVFLRFRDQNIDDMELVRSLIQEHRVALIPGRAFGVQGACCLRLSYGALPLQMVKEGLERLVEGISCLT</sequence>
<dbReference type="InterPro" id="IPR004838">
    <property type="entry name" value="NHTrfase_class1_PyrdxlP-BS"/>
</dbReference>
<dbReference type="InterPro" id="IPR050596">
    <property type="entry name" value="AspAT/PAT-like"/>
</dbReference>
<dbReference type="Pfam" id="PF00155">
    <property type="entry name" value="Aminotran_1_2"/>
    <property type="match status" value="1"/>
</dbReference>
<dbReference type="AlphaFoldDB" id="A0A381VAV3"/>
<comment type="similarity">
    <text evidence="2">Belongs to the class-I pyridoxal-phosphate-dependent aminotransferase family.</text>
</comment>
<dbReference type="CDD" id="cd00609">
    <property type="entry name" value="AAT_like"/>
    <property type="match status" value="1"/>
</dbReference>
<reference evidence="7" key="1">
    <citation type="submission" date="2018-05" db="EMBL/GenBank/DDBJ databases">
        <authorList>
            <person name="Lanie J.A."/>
            <person name="Ng W.-L."/>
            <person name="Kazmierczak K.M."/>
            <person name="Andrzejewski T.M."/>
            <person name="Davidsen T.M."/>
            <person name="Wayne K.J."/>
            <person name="Tettelin H."/>
            <person name="Glass J.I."/>
            <person name="Rusch D."/>
            <person name="Podicherti R."/>
            <person name="Tsui H.-C.T."/>
            <person name="Winkler M.E."/>
        </authorList>
    </citation>
    <scope>NUCLEOTIDE SEQUENCE</scope>
</reference>
<evidence type="ECO:0000256" key="2">
    <source>
        <dbReference type="ARBA" id="ARBA00007441"/>
    </source>
</evidence>
<evidence type="ECO:0000256" key="4">
    <source>
        <dbReference type="ARBA" id="ARBA00022679"/>
    </source>
</evidence>
<dbReference type="InterPro" id="IPR015421">
    <property type="entry name" value="PyrdxlP-dep_Trfase_major"/>
</dbReference>
<dbReference type="PROSITE" id="PS00105">
    <property type="entry name" value="AA_TRANSFER_CLASS_1"/>
    <property type="match status" value="1"/>
</dbReference>
<keyword evidence="3" id="KW-0032">Aminotransferase</keyword>
<gene>
    <name evidence="7" type="ORF">METZ01_LOCUS90360</name>
</gene>
<dbReference type="EMBL" id="UINC01008327">
    <property type="protein sequence ID" value="SVA37506.1"/>
    <property type="molecule type" value="Genomic_DNA"/>
</dbReference>
<dbReference type="InterPro" id="IPR015424">
    <property type="entry name" value="PyrdxlP-dep_Trfase"/>
</dbReference>
<dbReference type="PANTHER" id="PTHR46383:SF5">
    <property type="entry name" value="AMINOTRANSFERASE CLASS I_CLASSII DOMAIN-CONTAINING PROTEIN"/>
    <property type="match status" value="1"/>
</dbReference>
<comment type="cofactor">
    <cofactor evidence="1">
        <name>pyridoxal 5'-phosphate</name>
        <dbReference type="ChEBI" id="CHEBI:597326"/>
    </cofactor>
</comment>
<dbReference type="GO" id="GO:0006520">
    <property type="term" value="P:amino acid metabolic process"/>
    <property type="evidence" value="ECO:0007669"/>
    <property type="project" value="InterPro"/>
</dbReference>
<dbReference type="GO" id="GO:0008483">
    <property type="term" value="F:transaminase activity"/>
    <property type="evidence" value="ECO:0007669"/>
    <property type="project" value="UniProtKB-KW"/>
</dbReference>
<feature type="domain" description="Aminotransferase class I/classII large" evidence="6">
    <location>
        <begin position="31"/>
        <end position="380"/>
    </location>
</feature>
<evidence type="ECO:0000256" key="5">
    <source>
        <dbReference type="ARBA" id="ARBA00022898"/>
    </source>
</evidence>
<evidence type="ECO:0000313" key="7">
    <source>
        <dbReference type="EMBL" id="SVA37506.1"/>
    </source>
</evidence>
<proteinExistence type="inferred from homology"/>
<dbReference type="InterPro" id="IPR015422">
    <property type="entry name" value="PyrdxlP-dep_Trfase_small"/>
</dbReference>
<dbReference type="SUPFAM" id="SSF53383">
    <property type="entry name" value="PLP-dependent transferases"/>
    <property type="match status" value="1"/>
</dbReference>
<dbReference type="InterPro" id="IPR004839">
    <property type="entry name" value="Aminotransferase_I/II_large"/>
</dbReference>
<organism evidence="7">
    <name type="scientific">marine metagenome</name>
    <dbReference type="NCBI Taxonomy" id="408172"/>
    <lineage>
        <taxon>unclassified sequences</taxon>
        <taxon>metagenomes</taxon>
        <taxon>ecological metagenomes</taxon>
    </lineage>
</organism>
<dbReference type="Gene3D" id="3.90.1150.10">
    <property type="entry name" value="Aspartate Aminotransferase, domain 1"/>
    <property type="match status" value="1"/>
</dbReference>
<evidence type="ECO:0000256" key="1">
    <source>
        <dbReference type="ARBA" id="ARBA00001933"/>
    </source>
</evidence>
<keyword evidence="5" id="KW-0663">Pyridoxal phosphate</keyword>
<dbReference type="GO" id="GO:0030170">
    <property type="term" value="F:pyridoxal phosphate binding"/>
    <property type="evidence" value="ECO:0007669"/>
    <property type="project" value="InterPro"/>
</dbReference>
<evidence type="ECO:0000256" key="3">
    <source>
        <dbReference type="ARBA" id="ARBA00022576"/>
    </source>
</evidence>
<dbReference type="NCBIfam" id="NF004621">
    <property type="entry name" value="PRK05957.1"/>
    <property type="match status" value="1"/>
</dbReference>
<name>A0A381VAV3_9ZZZZ</name>
<protein>
    <recommendedName>
        <fullName evidence="6">Aminotransferase class I/classII large domain-containing protein</fullName>
    </recommendedName>
</protein>
<accession>A0A381VAV3</accession>
<keyword evidence="4" id="KW-0808">Transferase</keyword>
<dbReference type="PANTHER" id="PTHR46383">
    <property type="entry name" value="ASPARTATE AMINOTRANSFERASE"/>
    <property type="match status" value="1"/>
</dbReference>
<evidence type="ECO:0000259" key="6">
    <source>
        <dbReference type="Pfam" id="PF00155"/>
    </source>
</evidence>
<dbReference type="Gene3D" id="3.40.640.10">
    <property type="entry name" value="Type I PLP-dependent aspartate aminotransferase-like (Major domain)"/>
    <property type="match status" value="1"/>
</dbReference>